<feature type="transmembrane region" description="Helical" evidence="7">
    <location>
        <begin position="400"/>
        <end position="419"/>
    </location>
</feature>
<proteinExistence type="inferred from homology"/>
<keyword evidence="5 7" id="KW-1133">Transmembrane helix</keyword>
<dbReference type="InterPro" id="IPR050222">
    <property type="entry name" value="MATE_MdtK"/>
</dbReference>
<reference evidence="8 9" key="1">
    <citation type="submission" date="2017-03" db="EMBL/GenBank/DDBJ databases">
        <authorList>
            <person name="Afonso C.L."/>
            <person name="Miller P.J."/>
            <person name="Scott M.A."/>
            <person name="Spackman E."/>
            <person name="Goraichik I."/>
            <person name="Dimitrov K.M."/>
            <person name="Suarez D.L."/>
            <person name="Swayne D.E."/>
        </authorList>
    </citation>
    <scope>NUCLEOTIDE SEQUENCE [LARGE SCALE GENOMIC DNA]</scope>
    <source>
        <strain evidence="8 9">CECT 7680</strain>
    </source>
</reference>
<feature type="transmembrane region" description="Helical" evidence="7">
    <location>
        <begin position="214"/>
        <end position="234"/>
    </location>
</feature>
<feature type="transmembrane region" description="Helical" evidence="7">
    <location>
        <begin position="58"/>
        <end position="80"/>
    </location>
</feature>
<dbReference type="PANTHER" id="PTHR43298">
    <property type="entry name" value="MULTIDRUG RESISTANCE PROTEIN NORM-RELATED"/>
    <property type="match status" value="1"/>
</dbReference>
<dbReference type="GO" id="GO:0015297">
    <property type="term" value="F:antiporter activity"/>
    <property type="evidence" value="ECO:0007669"/>
    <property type="project" value="InterPro"/>
</dbReference>
<dbReference type="Proteomes" id="UP000193409">
    <property type="component" value="Unassembled WGS sequence"/>
</dbReference>
<comment type="subcellular location">
    <subcellularLocation>
        <location evidence="1">Membrane</location>
        <topology evidence="1">Multi-pass membrane protein</topology>
    </subcellularLocation>
</comment>
<keyword evidence="9" id="KW-1185">Reference proteome</keyword>
<dbReference type="EMBL" id="FWFQ01000034">
    <property type="protein sequence ID" value="SLN63566.1"/>
    <property type="molecule type" value="Genomic_DNA"/>
</dbReference>
<dbReference type="PANTHER" id="PTHR43298:SF2">
    <property type="entry name" value="FMN_FAD EXPORTER YEEO-RELATED"/>
    <property type="match status" value="1"/>
</dbReference>
<evidence type="ECO:0000313" key="9">
    <source>
        <dbReference type="Proteomes" id="UP000193409"/>
    </source>
</evidence>
<dbReference type="InterPro" id="IPR002528">
    <property type="entry name" value="MATE_fam"/>
</dbReference>
<evidence type="ECO:0000256" key="5">
    <source>
        <dbReference type="ARBA" id="ARBA00022989"/>
    </source>
</evidence>
<dbReference type="GO" id="GO:0042910">
    <property type="term" value="F:xenobiotic transmembrane transporter activity"/>
    <property type="evidence" value="ECO:0007669"/>
    <property type="project" value="InterPro"/>
</dbReference>
<feature type="transmembrane region" description="Helical" evidence="7">
    <location>
        <begin position="26"/>
        <end position="46"/>
    </location>
</feature>
<dbReference type="OrthoDB" id="9789527at2"/>
<evidence type="ECO:0000256" key="7">
    <source>
        <dbReference type="SAM" id="Phobius"/>
    </source>
</evidence>
<accession>A0A1Y5TJQ5</accession>
<dbReference type="CDD" id="cd13136">
    <property type="entry name" value="MATE_DinF_like"/>
    <property type="match status" value="1"/>
</dbReference>
<dbReference type="InterPro" id="IPR044644">
    <property type="entry name" value="DinF-like"/>
</dbReference>
<dbReference type="NCBIfam" id="TIGR00797">
    <property type="entry name" value="matE"/>
    <property type="match status" value="1"/>
</dbReference>
<feature type="transmembrane region" description="Helical" evidence="7">
    <location>
        <begin position="425"/>
        <end position="445"/>
    </location>
</feature>
<dbReference type="GO" id="GO:0005886">
    <property type="term" value="C:plasma membrane"/>
    <property type="evidence" value="ECO:0007669"/>
    <property type="project" value="TreeGrafter"/>
</dbReference>
<feature type="transmembrane region" description="Helical" evidence="7">
    <location>
        <begin position="255"/>
        <end position="274"/>
    </location>
</feature>
<evidence type="ECO:0000256" key="3">
    <source>
        <dbReference type="ARBA" id="ARBA00022448"/>
    </source>
</evidence>
<protein>
    <submittedName>
        <fullName evidence="8">DNA-damage-inducible protein F</fullName>
    </submittedName>
</protein>
<evidence type="ECO:0000256" key="2">
    <source>
        <dbReference type="ARBA" id="ARBA00010199"/>
    </source>
</evidence>
<evidence type="ECO:0000256" key="4">
    <source>
        <dbReference type="ARBA" id="ARBA00022692"/>
    </source>
</evidence>
<evidence type="ECO:0000256" key="1">
    <source>
        <dbReference type="ARBA" id="ARBA00004141"/>
    </source>
</evidence>
<keyword evidence="6 7" id="KW-0472">Membrane</keyword>
<gene>
    <name evidence="8" type="primary">dinF</name>
    <name evidence="8" type="ORF">PSA7680_03359</name>
</gene>
<organism evidence="8 9">
    <name type="scientific">Pseudoruegeria aquimaris</name>
    <dbReference type="NCBI Taxonomy" id="393663"/>
    <lineage>
        <taxon>Bacteria</taxon>
        <taxon>Pseudomonadati</taxon>
        <taxon>Pseudomonadota</taxon>
        <taxon>Alphaproteobacteria</taxon>
        <taxon>Rhodobacterales</taxon>
        <taxon>Roseobacteraceae</taxon>
        <taxon>Pseudoruegeria</taxon>
    </lineage>
</organism>
<dbReference type="RefSeq" id="WP_085869847.1">
    <property type="nucleotide sequence ID" value="NZ_FWFQ01000034.1"/>
</dbReference>
<comment type="similarity">
    <text evidence="2">Belongs to the multi antimicrobial extrusion (MATE) (TC 2.A.66.1) family.</text>
</comment>
<feature type="transmembrane region" description="Helical" evidence="7">
    <location>
        <begin position="331"/>
        <end position="354"/>
    </location>
</feature>
<dbReference type="AlphaFoldDB" id="A0A1Y5TJQ5"/>
<feature type="transmembrane region" description="Helical" evidence="7">
    <location>
        <begin position="101"/>
        <end position="127"/>
    </location>
</feature>
<feature type="transmembrane region" description="Helical" evidence="7">
    <location>
        <begin position="286"/>
        <end position="310"/>
    </location>
</feature>
<evidence type="ECO:0000313" key="8">
    <source>
        <dbReference type="EMBL" id="SLN63566.1"/>
    </source>
</evidence>
<keyword evidence="3" id="KW-0813">Transport</keyword>
<keyword evidence="4 7" id="KW-0812">Transmembrane</keyword>
<evidence type="ECO:0000256" key="6">
    <source>
        <dbReference type="ARBA" id="ARBA00023136"/>
    </source>
</evidence>
<name>A0A1Y5TJQ5_9RHOB</name>
<feature type="transmembrane region" description="Helical" evidence="7">
    <location>
        <begin position="147"/>
        <end position="169"/>
    </location>
</feature>
<feature type="transmembrane region" description="Helical" evidence="7">
    <location>
        <begin position="366"/>
        <end position="388"/>
    </location>
</feature>
<dbReference type="Pfam" id="PF01554">
    <property type="entry name" value="MatE"/>
    <property type="match status" value="2"/>
</dbReference>
<sequence>MNEARPDAPDTPDTPDTPAPLTHRRVLHIAVPIVLSNATVPILGAVDTGVVGQMGAAAPIGAVGIGAVILGAIYWIFGFLRMGTTGLASQALGADDRPEYVALLMRALLIGLSAGVLMIAAQALLFAGAFRVAPASPEVEALARDYMAIRIWSAPAAIALYGITGWLIAAERTRAVLLIQLWMNGANIVLDLWFVLGLGWGVQGVGFATFLAEWSGLALGLWCCRGAFAGAAWREWARIFDATRLRHMAMVNGDILIRSVLLQAIFVSFLFFGADLGDVPLAANQILLQFLHITAYALDGFAFAAEALVGQAMGARAAARLRRSAVMTSQWGLACVFLLSTCFALFGGTIIDVMTTAPDVRAEARIYLIYMVLAPLAGLASWMLDGIFIGATRTRDMRNMMLVSAVIYFAAVAVLLPAFGNHGLWAALLISFVARGLTLGLRYPALEAAARS</sequence>
<feature type="transmembrane region" description="Helical" evidence="7">
    <location>
        <begin position="181"/>
        <end position="202"/>
    </location>
</feature>